<dbReference type="PANTHER" id="PTHR19370:SF189">
    <property type="entry name" value="CYTOCHROME C MITOCHONDRIAL IMPORT FACTOR CYC2"/>
    <property type="match status" value="1"/>
</dbReference>
<dbReference type="Pfam" id="PF00970">
    <property type="entry name" value="FAD_binding_6"/>
    <property type="match status" value="1"/>
</dbReference>
<comment type="cofactor">
    <cofactor evidence="1 6">
        <name>FAD</name>
        <dbReference type="ChEBI" id="CHEBI:57692"/>
    </cofactor>
</comment>
<dbReference type="HOGENOM" id="CLU_003827_9_1_1"/>
<evidence type="ECO:0000259" key="7">
    <source>
        <dbReference type="PROSITE" id="PS51384"/>
    </source>
</evidence>
<dbReference type="PRINTS" id="PR00406">
    <property type="entry name" value="CYTB5RDTASE"/>
</dbReference>
<feature type="binding site" evidence="6">
    <location>
        <position position="125"/>
    </location>
    <ligand>
        <name>FAD</name>
        <dbReference type="ChEBI" id="CHEBI:57692"/>
    </ligand>
</feature>
<gene>
    <name evidence="8" type="ORF">PISMIDRAFT_26515</name>
</gene>
<feature type="domain" description="FAD-binding FR-type" evidence="7">
    <location>
        <begin position="46"/>
        <end position="150"/>
    </location>
</feature>
<evidence type="ECO:0000256" key="6">
    <source>
        <dbReference type="PIRSR" id="PIRSR601834-1"/>
    </source>
</evidence>
<evidence type="ECO:0000256" key="1">
    <source>
        <dbReference type="ARBA" id="ARBA00001974"/>
    </source>
</evidence>
<feature type="binding site" evidence="6">
    <location>
        <position position="118"/>
    </location>
    <ligand>
        <name>FAD</name>
        <dbReference type="ChEBI" id="CHEBI:57692"/>
    </ligand>
</feature>
<keyword evidence="4 6" id="KW-0274">FAD</keyword>
<feature type="binding site" evidence="6">
    <location>
        <position position="99"/>
    </location>
    <ligand>
        <name>FAD</name>
        <dbReference type="ChEBI" id="CHEBI:57692"/>
    </ligand>
</feature>
<dbReference type="Proteomes" id="UP000054018">
    <property type="component" value="Unassembled WGS sequence"/>
</dbReference>
<keyword evidence="9" id="KW-1185">Reference proteome</keyword>
<keyword evidence="3 6" id="KW-0285">Flavoprotein</keyword>
<evidence type="ECO:0000256" key="5">
    <source>
        <dbReference type="ARBA" id="ARBA00023002"/>
    </source>
</evidence>
<organism evidence="8 9">
    <name type="scientific">Pisolithus microcarpus 441</name>
    <dbReference type="NCBI Taxonomy" id="765257"/>
    <lineage>
        <taxon>Eukaryota</taxon>
        <taxon>Fungi</taxon>
        <taxon>Dikarya</taxon>
        <taxon>Basidiomycota</taxon>
        <taxon>Agaricomycotina</taxon>
        <taxon>Agaricomycetes</taxon>
        <taxon>Agaricomycetidae</taxon>
        <taxon>Boletales</taxon>
        <taxon>Sclerodermatineae</taxon>
        <taxon>Pisolithaceae</taxon>
        <taxon>Pisolithus</taxon>
    </lineage>
</organism>
<evidence type="ECO:0000256" key="4">
    <source>
        <dbReference type="ARBA" id="ARBA00022827"/>
    </source>
</evidence>
<sequence>METAFIDDQETGTETSTATEATAYLALCDQPYSSPSRTGKPPLNPSHFVPATLVESAQTSSDTKLLTLSLSPDSIPQDNQEPTPIWSVFVKDDDIQVERPYTPLEGVDESGKMSFWIKKYEHGEVARWLHSKQVGSSIELRGPMKTWAWKDDAWDDIIMVSGGTGITPFYQLLYHVFSKNACKGRLTLLHASKTPADLPPAHMMEFLHSIAEKHPDKFRFRVFVDSLDAPRQLKTKIPMDLTCDRIGKSALQDALRLKKVTPWWETLFWPTSVPAVAEDRRLIVLICGPEHMVNAVAGPYGRNYSQGKLGGILAELGLKSHQVWKL</sequence>
<dbReference type="InterPro" id="IPR001433">
    <property type="entry name" value="OxRdtase_FAD/NAD-bd"/>
</dbReference>
<dbReference type="InterPro" id="IPR001834">
    <property type="entry name" value="CBR-like"/>
</dbReference>
<dbReference type="SUPFAM" id="SSF52343">
    <property type="entry name" value="Ferredoxin reductase-like, C-terminal NADP-linked domain"/>
    <property type="match status" value="1"/>
</dbReference>
<dbReference type="InterPro" id="IPR008333">
    <property type="entry name" value="Cbr1-like_FAD-bd_dom"/>
</dbReference>
<dbReference type="SUPFAM" id="SSF63380">
    <property type="entry name" value="Riboflavin synthase domain-like"/>
    <property type="match status" value="1"/>
</dbReference>
<feature type="binding site" evidence="6">
    <location>
        <position position="167"/>
    </location>
    <ligand>
        <name>FAD</name>
        <dbReference type="ChEBI" id="CHEBI:57692"/>
    </ligand>
</feature>
<dbReference type="Pfam" id="PF00175">
    <property type="entry name" value="NAD_binding_1"/>
    <property type="match status" value="1"/>
</dbReference>
<evidence type="ECO:0000313" key="8">
    <source>
        <dbReference type="EMBL" id="KIK30779.1"/>
    </source>
</evidence>
<reference evidence="9" key="2">
    <citation type="submission" date="2015-01" db="EMBL/GenBank/DDBJ databases">
        <title>Evolutionary Origins and Diversification of the Mycorrhizal Mutualists.</title>
        <authorList>
            <consortium name="DOE Joint Genome Institute"/>
            <consortium name="Mycorrhizal Genomics Consortium"/>
            <person name="Kohler A."/>
            <person name="Kuo A."/>
            <person name="Nagy L.G."/>
            <person name="Floudas D."/>
            <person name="Copeland A."/>
            <person name="Barry K.W."/>
            <person name="Cichocki N."/>
            <person name="Veneault-Fourrey C."/>
            <person name="LaButti K."/>
            <person name="Lindquist E.A."/>
            <person name="Lipzen A."/>
            <person name="Lundell T."/>
            <person name="Morin E."/>
            <person name="Murat C."/>
            <person name="Riley R."/>
            <person name="Ohm R."/>
            <person name="Sun H."/>
            <person name="Tunlid A."/>
            <person name="Henrissat B."/>
            <person name="Grigoriev I.V."/>
            <person name="Hibbett D.S."/>
            <person name="Martin F."/>
        </authorList>
    </citation>
    <scope>NUCLEOTIDE SEQUENCE [LARGE SCALE GENOMIC DNA]</scope>
    <source>
        <strain evidence="9">441</strain>
    </source>
</reference>
<dbReference type="InterPro" id="IPR039261">
    <property type="entry name" value="FNR_nucleotide-bd"/>
</dbReference>
<evidence type="ECO:0000256" key="2">
    <source>
        <dbReference type="ARBA" id="ARBA00006105"/>
    </source>
</evidence>
<dbReference type="InterPro" id="IPR017938">
    <property type="entry name" value="Riboflavin_synthase-like_b-brl"/>
</dbReference>
<keyword evidence="5" id="KW-0560">Oxidoreductase</keyword>
<reference evidence="8 9" key="1">
    <citation type="submission" date="2014-04" db="EMBL/GenBank/DDBJ databases">
        <authorList>
            <consortium name="DOE Joint Genome Institute"/>
            <person name="Kuo A."/>
            <person name="Kohler A."/>
            <person name="Costa M.D."/>
            <person name="Nagy L.G."/>
            <person name="Floudas D."/>
            <person name="Copeland A."/>
            <person name="Barry K.W."/>
            <person name="Cichocki N."/>
            <person name="Veneault-Fourrey C."/>
            <person name="LaButti K."/>
            <person name="Lindquist E.A."/>
            <person name="Lipzen A."/>
            <person name="Lundell T."/>
            <person name="Morin E."/>
            <person name="Murat C."/>
            <person name="Sun H."/>
            <person name="Tunlid A."/>
            <person name="Henrissat B."/>
            <person name="Grigoriev I.V."/>
            <person name="Hibbett D.S."/>
            <person name="Martin F."/>
            <person name="Nordberg H.P."/>
            <person name="Cantor M.N."/>
            <person name="Hua S.X."/>
        </authorList>
    </citation>
    <scope>NUCLEOTIDE SEQUENCE [LARGE SCALE GENOMIC DNA]</scope>
    <source>
        <strain evidence="8 9">441</strain>
    </source>
</reference>
<evidence type="ECO:0000256" key="3">
    <source>
        <dbReference type="ARBA" id="ARBA00022630"/>
    </source>
</evidence>
<dbReference type="GO" id="GO:0016491">
    <property type="term" value="F:oxidoreductase activity"/>
    <property type="evidence" value="ECO:0007669"/>
    <property type="project" value="UniProtKB-KW"/>
</dbReference>
<feature type="binding site" evidence="6">
    <location>
        <position position="101"/>
    </location>
    <ligand>
        <name>FAD</name>
        <dbReference type="ChEBI" id="CHEBI:57692"/>
    </ligand>
</feature>
<dbReference type="OrthoDB" id="432685at2759"/>
<dbReference type="AlphaFoldDB" id="A0A0C9ZXI3"/>
<feature type="binding site" evidence="6">
    <location>
        <position position="100"/>
    </location>
    <ligand>
        <name>FAD</name>
        <dbReference type="ChEBI" id="CHEBI:57692"/>
    </ligand>
</feature>
<dbReference type="PROSITE" id="PS51384">
    <property type="entry name" value="FAD_FR"/>
    <property type="match status" value="1"/>
</dbReference>
<protein>
    <recommendedName>
        <fullName evidence="7">FAD-binding FR-type domain-containing protein</fullName>
    </recommendedName>
</protein>
<evidence type="ECO:0000313" key="9">
    <source>
        <dbReference type="Proteomes" id="UP000054018"/>
    </source>
</evidence>
<dbReference type="EMBL" id="KN833686">
    <property type="protein sequence ID" value="KIK30779.1"/>
    <property type="molecule type" value="Genomic_DNA"/>
</dbReference>
<accession>A0A0C9ZXI3</accession>
<dbReference type="CDD" id="cd06183">
    <property type="entry name" value="cyt_b5_reduct_like"/>
    <property type="match status" value="1"/>
</dbReference>
<dbReference type="InterPro" id="IPR017927">
    <property type="entry name" value="FAD-bd_FR_type"/>
</dbReference>
<dbReference type="Gene3D" id="3.40.50.80">
    <property type="entry name" value="Nucleotide-binding domain of ferredoxin-NADP reductase (FNR) module"/>
    <property type="match status" value="1"/>
</dbReference>
<dbReference type="GO" id="GO:0005739">
    <property type="term" value="C:mitochondrion"/>
    <property type="evidence" value="ECO:0007669"/>
    <property type="project" value="TreeGrafter"/>
</dbReference>
<dbReference type="PANTHER" id="PTHR19370">
    <property type="entry name" value="NADH-CYTOCHROME B5 REDUCTASE"/>
    <property type="match status" value="1"/>
</dbReference>
<dbReference type="Gene3D" id="2.40.30.10">
    <property type="entry name" value="Translation factors"/>
    <property type="match status" value="1"/>
</dbReference>
<comment type="similarity">
    <text evidence="2">Belongs to the flavoprotein pyridine nucleotide cytochrome reductase family.</text>
</comment>
<proteinExistence type="inferred from homology"/>
<name>A0A0C9ZXI3_9AGAM</name>
<dbReference type="STRING" id="765257.A0A0C9ZXI3"/>